<dbReference type="GO" id="GO:0008569">
    <property type="term" value="F:minus-end-directed microtubule motor activity"/>
    <property type="evidence" value="ECO:0007669"/>
    <property type="project" value="InterPro"/>
</dbReference>
<evidence type="ECO:0000256" key="4">
    <source>
        <dbReference type="ARBA" id="ARBA00022701"/>
    </source>
</evidence>
<comment type="caution">
    <text evidence="20">The sequence shown here is derived from an EMBL/GenBank/DDBJ whole genome shotgun (WGS) entry which is preliminary data.</text>
</comment>
<dbReference type="InterPro" id="IPR043160">
    <property type="entry name" value="Dynein_C_barrel"/>
</dbReference>
<evidence type="ECO:0000259" key="19">
    <source>
        <dbReference type="Pfam" id="PF18199"/>
    </source>
</evidence>
<dbReference type="GO" id="GO:0007018">
    <property type="term" value="P:microtubule-based movement"/>
    <property type="evidence" value="ECO:0007669"/>
    <property type="project" value="InterPro"/>
</dbReference>
<evidence type="ECO:0000256" key="11">
    <source>
        <dbReference type="ARBA" id="ARBA00023212"/>
    </source>
</evidence>
<feature type="coiled-coil region" evidence="13">
    <location>
        <begin position="463"/>
        <end position="542"/>
    </location>
</feature>
<keyword evidence="6" id="KW-0067">ATP-binding</keyword>
<comment type="similarity">
    <text evidence="2">Belongs to the dynein heavy chain family.</text>
</comment>
<dbReference type="Gene3D" id="3.40.50.300">
    <property type="entry name" value="P-loop containing nucleotide triphosphate hydrolases"/>
    <property type="match status" value="3"/>
</dbReference>
<proteinExistence type="inferred from homology"/>
<dbReference type="Gene3D" id="1.10.8.1220">
    <property type="match status" value="1"/>
</dbReference>
<dbReference type="InterPro" id="IPR042219">
    <property type="entry name" value="AAA_lid_11_sf"/>
</dbReference>
<dbReference type="SUPFAM" id="SSF52540">
    <property type="entry name" value="P-loop containing nucleoside triphosphate hydrolases"/>
    <property type="match status" value="1"/>
</dbReference>
<gene>
    <name evidence="20" type="ORF">LARSCL_LOCUS20702</name>
</gene>
<feature type="domain" description="Dynein heavy chain region D6 P-loop" evidence="14">
    <location>
        <begin position="1075"/>
        <end position="1185"/>
    </location>
</feature>
<dbReference type="PANTHER" id="PTHR22878:SF70">
    <property type="entry name" value="DYNEIN HEAVY CHAIN 2, AXONEMAL"/>
    <property type="match status" value="1"/>
</dbReference>
<feature type="non-terminal residue" evidence="20">
    <location>
        <position position="1"/>
    </location>
</feature>
<dbReference type="Pfam" id="PF12780">
    <property type="entry name" value="AAA_8"/>
    <property type="match status" value="1"/>
</dbReference>
<dbReference type="FunFam" id="3.10.490.20:FF:000009">
    <property type="entry name" value="Dynein heavy chain 4"/>
    <property type="match status" value="1"/>
</dbReference>
<evidence type="ECO:0000259" key="16">
    <source>
        <dbReference type="Pfam" id="PF12780"/>
    </source>
</evidence>
<dbReference type="GO" id="GO:0051959">
    <property type="term" value="F:dynein light intermediate chain binding"/>
    <property type="evidence" value="ECO:0007669"/>
    <property type="project" value="InterPro"/>
</dbReference>
<evidence type="ECO:0000256" key="1">
    <source>
        <dbReference type="ARBA" id="ARBA00004430"/>
    </source>
</evidence>
<keyword evidence="7" id="KW-0243">Dynein</keyword>
<keyword evidence="10" id="KW-0505">Motor protein</keyword>
<keyword evidence="12" id="KW-0966">Cell projection</keyword>
<accession>A0AAV2BP96</accession>
<keyword evidence="4" id="KW-0493">Microtubule</keyword>
<evidence type="ECO:0000259" key="15">
    <source>
        <dbReference type="Pfam" id="PF12777"/>
    </source>
</evidence>
<keyword evidence="11" id="KW-0206">Cytoskeleton</keyword>
<sequence>CHIIRGIENSHGNMILLGATGTGKRSLSRLAAFILNYKVFEMNLEISYGIQEFKKDLCSILYDTGVKNKKMVFLLSDDQINEDMFLHLLSDILTVGVPLDIFISDELKMMYSEISESSGSFRDFVQNIQQNLHIILCINYSSPLYRKCFLKYPALYKKCTIDWFNKWPQEALETIAHKFLLDVDLKPTNEERLGTCCKFLSDMHMSAMTHSQNSSSVYGISFETSSTFIKLTNTFKKVLAKRQEIVEKALRRLTSGLEKIHETQEKVNEIARETKQAQEELKIAERECDEALKDIILKKAILAEKQESIQEKKIEIEKKEKVCKRITIAAEEDLNAALPALEEARKALEALNKRDIGEIKSYAKPPALVEMVLEAVMILRNSEPSWAEAKRQLGNPSFLKELFAYDRDNISDAALAKIGKYVKNPQFQPDIVGKVSFAAKSLCIWVRAMHVYGEIYKKVKPKMERLRIAKEELERLQKTLADLLRELEELEASIRRLEEEHSRLIEKKEELARKERELALKLKRAESIIEGLSSEKDRWQKKVLLLSEKRNFVIGDSFLASGYLTYLGPHDQSHRAFLGKRWKRKVSETMFTCSETFDLADFFVEEEVKNEWKMNGLPTDQYSNEGAAIVTESYYYPFIVDPEGQAMKWIKNMETKRKIKAVDFQDSKWTLAVEAAILQGFPVLLQNVNPGLDSSLSNLLKQSFNKEFIHFNNKKLKIEESFRLYMLTMTINPQFTSTAIYLTAVVNFTIKEKGLEDQLLPLIVLNERSDLEMRKEKLVKTIQDCKKQLWEIEDTVLKLLSTSTGSLLDDEVLVEALQKSKTVSVEVEEKLSSSEKTETIIDSARDKYRPCAKMASILYFVLTDMADVDRMYVFTLDSYITLFLNSISKSPRDSEVTRRILKLNVFHQRAVYKFACRTIIEKHALLLAFHICTKISLVEGKLDKSEYDFFIKGGQVVDRSNEPTNPCSQWLSQESWDNITQLERLPRFLSITVSFDENSRMWQEWYLTLEPEKRPLPGIWRNVCSGFQMLLIIRCLRLDRLTNCITNLVNGNLGKSFLEYPEIEMREVFNESSPNKPLVLFTVSSDTNPEKIIENLAKNLEIKYRAISLGKGQENAASQLIIDSAKVGYWVFISNCHLLLNWLPALEKFVNKLQSIKVHEKFRLWLGSAPTKHFPTSVLQNSIIVSLDFPKGIRANMLKLYEDTLTEEDINTSTCQTKYKCLLFSMAFFHSVLLGRKRFQNLGWNLDYNFTNEDFKASSKLLKLYLDEYKDTQWNALKTMIAESIYGSHIADLNDERLLMFYYDQFFCDEICANIKHRLTSVPDYYIPEDGPLETYVRFIEGLPSLDAPEVFGQHCNAEIPYRVEDAKEILDNMMKIKGEHFAVKSNESQLAKVISDLKLRVPDLIDEMGALDILQERPDYYNEILVQETKRYNILLKLVSKSLNELEASIFGKIMINSELEELSKVILKMEVPEEWQKVYPTLKPLGSWIQDLRLRVEQFTRWISIGAMPVKIWLSGFSSPNSVLNATLQTTVKNSDVMLKELIWEYHVSTLDESHIVEVPIEGIYVRGLLLEGAGWDKTNGILIEPEPLHLITTMPVILFKPVIETSVRGVYNCPCYYTSKKTDDKGYTSYLFNVDLKTKKAKDYWVKRGTCLLLSAK</sequence>
<reference evidence="20 21" key="1">
    <citation type="submission" date="2024-04" db="EMBL/GenBank/DDBJ databases">
        <authorList>
            <person name="Rising A."/>
            <person name="Reimegard J."/>
            <person name="Sonavane S."/>
            <person name="Akerstrom W."/>
            <person name="Nylinder S."/>
            <person name="Hedman E."/>
            <person name="Kallberg Y."/>
        </authorList>
    </citation>
    <scope>NUCLEOTIDE SEQUENCE [LARGE SCALE GENOMIC DNA]</scope>
</reference>
<keyword evidence="3" id="KW-0963">Cytoplasm</keyword>
<protein>
    <recommendedName>
        <fullName evidence="22">Dynein heavy chain</fullName>
    </recommendedName>
</protein>
<dbReference type="Gene3D" id="1.20.920.20">
    <property type="match status" value="1"/>
</dbReference>
<comment type="subcellular location">
    <subcellularLocation>
        <location evidence="1">Cytoplasm</location>
        <location evidence="1">Cytoskeleton</location>
        <location evidence="1">Cilium axoneme</location>
    </subcellularLocation>
</comment>
<dbReference type="FunFam" id="3.40.50.300:FF:000320">
    <property type="entry name" value="Dynein, axonemal, heavy chain 5"/>
    <property type="match status" value="1"/>
</dbReference>
<feature type="domain" description="Dynein heavy chain ATP-binding dynein motor region" evidence="17">
    <location>
        <begin position="611"/>
        <end position="827"/>
    </location>
</feature>
<keyword evidence="9" id="KW-0969">Cilium</keyword>
<name>A0AAV2BP96_9ARAC</name>
<dbReference type="Gene3D" id="6.10.140.1060">
    <property type="match status" value="1"/>
</dbReference>
<evidence type="ECO:0000256" key="13">
    <source>
        <dbReference type="SAM" id="Coils"/>
    </source>
</evidence>
<evidence type="ECO:0000259" key="18">
    <source>
        <dbReference type="Pfam" id="PF18198"/>
    </source>
</evidence>
<dbReference type="Pfam" id="PF18198">
    <property type="entry name" value="AAA_lid_11"/>
    <property type="match status" value="1"/>
</dbReference>
<evidence type="ECO:0000256" key="6">
    <source>
        <dbReference type="ARBA" id="ARBA00022840"/>
    </source>
</evidence>
<evidence type="ECO:0000256" key="12">
    <source>
        <dbReference type="ARBA" id="ARBA00023273"/>
    </source>
</evidence>
<evidence type="ECO:0000313" key="20">
    <source>
        <dbReference type="EMBL" id="CAL1298105.1"/>
    </source>
</evidence>
<dbReference type="Gene3D" id="1.20.1270.280">
    <property type="match status" value="1"/>
</dbReference>
<dbReference type="InterPro" id="IPR026983">
    <property type="entry name" value="DHC"/>
</dbReference>
<keyword evidence="5" id="KW-0547">Nucleotide-binding</keyword>
<feature type="domain" description="Dynein heavy chain C-terminal" evidence="19">
    <location>
        <begin position="1366"/>
        <end position="1657"/>
    </location>
</feature>
<feature type="coiled-coil region" evidence="13">
    <location>
        <begin position="260"/>
        <end position="351"/>
    </location>
</feature>
<dbReference type="Gene3D" id="1.10.8.720">
    <property type="entry name" value="Region D6 of dynein motor"/>
    <property type="match status" value="1"/>
</dbReference>
<dbReference type="Gene3D" id="3.10.490.20">
    <property type="match status" value="1"/>
</dbReference>
<evidence type="ECO:0000313" key="21">
    <source>
        <dbReference type="Proteomes" id="UP001497382"/>
    </source>
</evidence>
<dbReference type="Proteomes" id="UP001497382">
    <property type="component" value="Unassembled WGS sequence"/>
</dbReference>
<dbReference type="Pfam" id="PF03028">
    <property type="entry name" value="Dynein_heavy"/>
    <property type="match status" value="1"/>
</dbReference>
<dbReference type="GO" id="GO:0045505">
    <property type="term" value="F:dynein intermediate chain binding"/>
    <property type="evidence" value="ECO:0007669"/>
    <property type="project" value="InterPro"/>
</dbReference>
<dbReference type="InterPro" id="IPR035706">
    <property type="entry name" value="AAA_9"/>
</dbReference>
<dbReference type="Pfam" id="PF18199">
    <property type="entry name" value="Dynein_C"/>
    <property type="match status" value="1"/>
</dbReference>
<dbReference type="GO" id="GO:0005874">
    <property type="term" value="C:microtubule"/>
    <property type="evidence" value="ECO:0007669"/>
    <property type="project" value="UniProtKB-KW"/>
</dbReference>
<evidence type="ECO:0000259" key="14">
    <source>
        <dbReference type="Pfam" id="PF03028"/>
    </source>
</evidence>
<feature type="domain" description="Dynein heavy chain AAA lid" evidence="18">
    <location>
        <begin position="1220"/>
        <end position="1358"/>
    </location>
</feature>
<dbReference type="Pfam" id="PF12781">
    <property type="entry name" value="AAA_9"/>
    <property type="match status" value="1"/>
</dbReference>
<dbReference type="GO" id="GO:0005930">
    <property type="term" value="C:axoneme"/>
    <property type="evidence" value="ECO:0007669"/>
    <property type="project" value="UniProtKB-SubCell"/>
</dbReference>
<evidence type="ECO:0000259" key="17">
    <source>
        <dbReference type="Pfam" id="PF12781"/>
    </source>
</evidence>
<organism evidence="20 21">
    <name type="scientific">Larinioides sclopetarius</name>
    <dbReference type="NCBI Taxonomy" id="280406"/>
    <lineage>
        <taxon>Eukaryota</taxon>
        <taxon>Metazoa</taxon>
        <taxon>Ecdysozoa</taxon>
        <taxon>Arthropoda</taxon>
        <taxon>Chelicerata</taxon>
        <taxon>Arachnida</taxon>
        <taxon>Araneae</taxon>
        <taxon>Araneomorphae</taxon>
        <taxon>Entelegynae</taxon>
        <taxon>Araneoidea</taxon>
        <taxon>Araneidae</taxon>
        <taxon>Larinioides</taxon>
    </lineage>
</organism>
<dbReference type="FunFam" id="1.20.920.20:FF:000001">
    <property type="entry name" value="dynein heavy chain 2, axonemal"/>
    <property type="match status" value="1"/>
</dbReference>
<dbReference type="InterPro" id="IPR041228">
    <property type="entry name" value="Dynein_C"/>
</dbReference>
<feature type="domain" description="Dynein heavy chain AAA module D4" evidence="16">
    <location>
        <begin position="1"/>
        <end position="237"/>
    </location>
</feature>
<evidence type="ECO:0008006" key="22">
    <source>
        <dbReference type="Google" id="ProtNLM"/>
    </source>
</evidence>
<dbReference type="InterPro" id="IPR041658">
    <property type="entry name" value="AAA_lid_11"/>
</dbReference>
<dbReference type="FunFam" id="1.10.8.1220:FF:000001">
    <property type="entry name" value="Dynein axonemal heavy chain 5"/>
    <property type="match status" value="1"/>
</dbReference>
<keyword evidence="21" id="KW-1185">Reference proteome</keyword>
<evidence type="ECO:0000256" key="10">
    <source>
        <dbReference type="ARBA" id="ARBA00023175"/>
    </source>
</evidence>
<evidence type="ECO:0000256" key="8">
    <source>
        <dbReference type="ARBA" id="ARBA00023054"/>
    </source>
</evidence>
<dbReference type="InterPro" id="IPR027417">
    <property type="entry name" value="P-loop_NTPase"/>
</dbReference>
<dbReference type="GO" id="GO:0030286">
    <property type="term" value="C:dynein complex"/>
    <property type="evidence" value="ECO:0007669"/>
    <property type="project" value="UniProtKB-KW"/>
</dbReference>
<dbReference type="InterPro" id="IPR004273">
    <property type="entry name" value="Dynein_heavy_D6_P-loop"/>
</dbReference>
<keyword evidence="8 13" id="KW-0175">Coiled coil</keyword>
<dbReference type="PANTHER" id="PTHR22878">
    <property type="entry name" value="DYNEIN HEAVY CHAIN 6, AXONEMAL-LIKE-RELATED"/>
    <property type="match status" value="1"/>
</dbReference>
<feature type="domain" description="Dynein heavy chain coiled coil stalk" evidence="15">
    <location>
        <begin position="252"/>
        <end position="582"/>
    </location>
</feature>
<evidence type="ECO:0000256" key="3">
    <source>
        <dbReference type="ARBA" id="ARBA00022490"/>
    </source>
</evidence>
<evidence type="ECO:0000256" key="7">
    <source>
        <dbReference type="ARBA" id="ARBA00023017"/>
    </source>
</evidence>
<evidence type="ECO:0000256" key="5">
    <source>
        <dbReference type="ARBA" id="ARBA00022741"/>
    </source>
</evidence>
<dbReference type="GO" id="GO:0005524">
    <property type="term" value="F:ATP binding"/>
    <property type="evidence" value="ECO:0007669"/>
    <property type="project" value="UniProtKB-KW"/>
</dbReference>
<dbReference type="EMBL" id="CAXIEN010000454">
    <property type="protein sequence ID" value="CAL1298105.1"/>
    <property type="molecule type" value="Genomic_DNA"/>
</dbReference>
<evidence type="ECO:0000256" key="9">
    <source>
        <dbReference type="ARBA" id="ARBA00023069"/>
    </source>
</evidence>
<dbReference type="Pfam" id="PF12777">
    <property type="entry name" value="MT"/>
    <property type="match status" value="1"/>
</dbReference>
<evidence type="ECO:0000256" key="2">
    <source>
        <dbReference type="ARBA" id="ARBA00008887"/>
    </source>
</evidence>
<dbReference type="InterPro" id="IPR024317">
    <property type="entry name" value="Dynein_heavy_chain_D4_dom"/>
</dbReference>
<dbReference type="InterPro" id="IPR024743">
    <property type="entry name" value="Dynein_HC_stalk"/>
</dbReference>